<dbReference type="Gene3D" id="1.20.120.450">
    <property type="entry name" value="dinb family like domain"/>
    <property type="match status" value="1"/>
</dbReference>
<organism evidence="2 3">
    <name type="scientific">Streptomyces beijiangensis</name>
    <dbReference type="NCBI Taxonomy" id="163361"/>
    <lineage>
        <taxon>Bacteria</taxon>
        <taxon>Bacillati</taxon>
        <taxon>Actinomycetota</taxon>
        <taxon>Actinomycetes</taxon>
        <taxon>Kitasatosporales</taxon>
        <taxon>Streptomycetaceae</taxon>
        <taxon>Streptomyces</taxon>
    </lineage>
</organism>
<feature type="domain" description="Mycothiol-dependent maleylpyruvate isomerase metal-binding" evidence="1">
    <location>
        <begin position="8"/>
        <end position="130"/>
    </location>
</feature>
<dbReference type="Proteomes" id="UP000664167">
    <property type="component" value="Unassembled WGS sequence"/>
</dbReference>
<sequence>MDIYDFEPAARPVAQLLDAVRDDQLDDPTPCPDYAVREILGHLVGLTAAFRNAADKDFGPLTGTNPGSALPTLDGDWRTTLPRQLDELVVAWRSPAAWEGDTQAGGITFPAVAAAQVAVDELVVHGWDLARATGQPYEPDTACLKIAEAMLGAGPERRGEIFGPVIEVPEGAPLLDRVIGLSGRNPDWKP</sequence>
<evidence type="ECO:0000313" key="2">
    <source>
        <dbReference type="EMBL" id="MBO0515064.1"/>
    </source>
</evidence>
<gene>
    <name evidence="2" type="ORF">J0695_25185</name>
</gene>
<dbReference type="RefSeq" id="WP_206965546.1">
    <property type="nucleotide sequence ID" value="NZ_BAAAJJ010000007.1"/>
</dbReference>
<dbReference type="InterPro" id="IPR034660">
    <property type="entry name" value="DinB/YfiT-like"/>
</dbReference>
<proteinExistence type="predicted"/>
<dbReference type="InterPro" id="IPR017517">
    <property type="entry name" value="Maleyloyr_isom"/>
</dbReference>
<protein>
    <submittedName>
        <fullName evidence="2">TIGR03086 family protein</fullName>
    </submittedName>
</protein>
<dbReference type="InterPro" id="IPR017520">
    <property type="entry name" value="CHP03086"/>
</dbReference>
<dbReference type="GO" id="GO:0046872">
    <property type="term" value="F:metal ion binding"/>
    <property type="evidence" value="ECO:0007669"/>
    <property type="project" value="InterPro"/>
</dbReference>
<dbReference type="InterPro" id="IPR024344">
    <property type="entry name" value="MDMPI_metal-binding"/>
</dbReference>
<accession>A0A939FBE3</accession>
<dbReference type="EMBL" id="JAFLRJ010000252">
    <property type="protein sequence ID" value="MBO0515064.1"/>
    <property type="molecule type" value="Genomic_DNA"/>
</dbReference>
<evidence type="ECO:0000313" key="3">
    <source>
        <dbReference type="Proteomes" id="UP000664167"/>
    </source>
</evidence>
<dbReference type="NCBIfam" id="TIGR03083">
    <property type="entry name" value="maleylpyruvate isomerase family mycothiol-dependent enzyme"/>
    <property type="match status" value="1"/>
</dbReference>
<dbReference type="SUPFAM" id="SSF109854">
    <property type="entry name" value="DinB/YfiT-like putative metalloenzymes"/>
    <property type="match status" value="1"/>
</dbReference>
<dbReference type="Pfam" id="PF11716">
    <property type="entry name" value="MDMPI_N"/>
    <property type="match status" value="1"/>
</dbReference>
<reference evidence="2" key="1">
    <citation type="submission" date="2021-03" db="EMBL/GenBank/DDBJ databases">
        <title>Streptomyces poriferae sp. nov., a novel marine sponge-derived Actinobacteria species with anti-MRSA activity.</title>
        <authorList>
            <person name="Sandoval-Powers M."/>
            <person name="Kralova S."/>
            <person name="Nguyen G.-S."/>
            <person name="Fawwal D."/>
            <person name="Degnes K."/>
            <person name="Klinkenberg G."/>
            <person name="Sletta H."/>
            <person name="Wentzel A."/>
            <person name="Liles M.R."/>
        </authorList>
    </citation>
    <scope>NUCLEOTIDE SEQUENCE</scope>
    <source>
        <strain evidence="2">DSM 41794</strain>
    </source>
</reference>
<dbReference type="AlphaFoldDB" id="A0A939FBE3"/>
<keyword evidence="3" id="KW-1185">Reference proteome</keyword>
<dbReference type="NCBIfam" id="TIGR03086">
    <property type="entry name" value="TIGR03086 family metal-binding protein"/>
    <property type="match status" value="1"/>
</dbReference>
<evidence type="ECO:0000259" key="1">
    <source>
        <dbReference type="Pfam" id="PF11716"/>
    </source>
</evidence>
<name>A0A939FBE3_9ACTN</name>
<comment type="caution">
    <text evidence="2">The sequence shown here is derived from an EMBL/GenBank/DDBJ whole genome shotgun (WGS) entry which is preliminary data.</text>
</comment>